<keyword evidence="3" id="KW-1185">Reference proteome</keyword>
<evidence type="ECO:0000256" key="1">
    <source>
        <dbReference type="SAM" id="Phobius"/>
    </source>
</evidence>
<dbReference type="Proteomes" id="UP001596398">
    <property type="component" value="Unassembled WGS sequence"/>
</dbReference>
<proteinExistence type="predicted"/>
<dbReference type="Gene3D" id="2.120.10.30">
    <property type="entry name" value="TolB, C-terminal domain"/>
    <property type="match status" value="1"/>
</dbReference>
<comment type="caution">
    <text evidence="2">The sequence shown here is derived from an EMBL/GenBank/DDBJ whole genome shotgun (WGS) entry which is preliminary data.</text>
</comment>
<sequence>MTPSRRTLARVAAAALVVALLVPAGVAALTHEPVEFKPGTVTERAGGDTVVGIQGFHFRGVGSSKKPARLLSVTPNGTFDWSYAGGLDRQWFYDVDPMANGHLFVVTPNADRTVVGEYDPDARRMVWTERFDIHDTHDADLLPNGDVVVANMRETEDGVANDRVFVYNRTLDEVTWEWRFRDHFPNDTDGGFSDDWTHLNDVDYLGGDRFLLSPRNFDQVLVVNRTTDAVEMRLGADGNHSVLHEQHNPDYLLSEEGRPTILVADSENDRIVEYERRCAGDPVEAPPADCSWTLAWELGVGGNLTWPRDADRLPNGNTLVTDSLNHRVVEVTPEGEVVWEYYATWGPYDAERVGATNTSAPWTGGSARGPTMRDLNATGAYAVTGSANDPPVPEDAAGGPAAVLADAGLTPLAVGWSHVVPWVKPVWMGGWAFLAAAASLAVGLAWAGAEAWTNRRGIAARLGR</sequence>
<dbReference type="Pfam" id="PF05935">
    <property type="entry name" value="Arylsulfotrans"/>
    <property type="match status" value="1"/>
</dbReference>
<name>A0ABD5ZNH9_9EURY</name>
<dbReference type="EMBL" id="JBHTAP010000001">
    <property type="protein sequence ID" value="MFC7235126.1"/>
    <property type="molecule type" value="Genomic_DNA"/>
</dbReference>
<dbReference type="RefSeq" id="WP_276236149.1">
    <property type="nucleotide sequence ID" value="NZ_CP119802.1"/>
</dbReference>
<organism evidence="2 3">
    <name type="scientific">Halosegnis marinus</name>
    <dbReference type="NCBI Taxonomy" id="3034023"/>
    <lineage>
        <taxon>Archaea</taxon>
        <taxon>Methanobacteriati</taxon>
        <taxon>Methanobacteriota</taxon>
        <taxon>Stenosarchaea group</taxon>
        <taxon>Halobacteria</taxon>
        <taxon>Halobacteriales</taxon>
        <taxon>Natronomonadaceae</taxon>
        <taxon>Halosegnis</taxon>
    </lineage>
</organism>
<protein>
    <submittedName>
        <fullName evidence="2">Aryl-sulfate sulfotransferase</fullName>
    </submittedName>
</protein>
<accession>A0ABD5ZNH9</accession>
<keyword evidence="1" id="KW-0812">Transmembrane</keyword>
<reference evidence="2 3" key="1">
    <citation type="journal article" date="2019" name="Int. J. Syst. Evol. Microbiol.">
        <title>The Global Catalogue of Microorganisms (GCM) 10K type strain sequencing project: providing services to taxonomists for standard genome sequencing and annotation.</title>
        <authorList>
            <consortium name="The Broad Institute Genomics Platform"/>
            <consortium name="The Broad Institute Genome Sequencing Center for Infectious Disease"/>
            <person name="Wu L."/>
            <person name="Ma J."/>
        </authorList>
    </citation>
    <scope>NUCLEOTIDE SEQUENCE [LARGE SCALE GENOMIC DNA]</scope>
    <source>
        <strain evidence="2 3">DT85</strain>
    </source>
</reference>
<gene>
    <name evidence="2" type="ORF">ACFQJ4_07330</name>
</gene>
<evidence type="ECO:0000313" key="3">
    <source>
        <dbReference type="Proteomes" id="UP001596398"/>
    </source>
</evidence>
<dbReference type="GeneID" id="79266809"/>
<dbReference type="AlphaFoldDB" id="A0ABD5ZNH9"/>
<dbReference type="SUPFAM" id="SSF101898">
    <property type="entry name" value="NHL repeat"/>
    <property type="match status" value="1"/>
</dbReference>
<dbReference type="InterPro" id="IPR053143">
    <property type="entry name" value="Arylsulfate_ST"/>
</dbReference>
<dbReference type="InterPro" id="IPR011042">
    <property type="entry name" value="6-blade_b-propeller_TolB-like"/>
</dbReference>
<dbReference type="PANTHER" id="PTHR35340:SF5">
    <property type="entry name" value="ASST-DOMAIN-CONTAINING PROTEIN"/>
    <property type="match status" value="1"/>
</dbReference>
<keyword evidence="1" id="KW-1133">Transmembrane helix</keyword>
<dbReference type="PANTHER" id="PTHR35340">
    <property type="entry name" value="PQQ ENZYME REPEAT PROTEIN-RELATED"/>
    <property type="match status" value="1"/>
</dbReference>
<feature type="transmembrane region" description="Helical" evidence="1">
    <location>
        <begin position="426"/>
        <end position="447"/>
    </location>
</feature>
<keyword evidence="1" id="KW-0472">Membrane</keyword>
<dbReference type="InterPro" id="IPR010262">
    <property type="entry name" value="Arylsulfotransferase_bact"/>
</dbReference>
<evidence type="ECO:0000313" key="2">
    <source>
        <dbReference type="EMBL" id="MFC7235126.1"/>
    </source>
</evidence>